<protein>
    <submittedName>
        <fullName evidence="1">Uncharacterized protein</fullName>
    </submittedName>
</protein>
<dbReference type="RefSeq" id="WP_054533857.1">
    <property type="nucleotide sequence ID" value="NZ_LGKP01000013.1"/>
</dbReference>
<keyword evidence="2" id="KW-1185">Reference proteome</keyword>
<dbReference type="Proteomes" id="UP000050277">
    <property type="component" value="Unassembled WGS sequence"/>
</dbReference>
<evidence type="ECO:0000313" key="2">
    <source>
        <dbReference type="Proteomes" id="UP000050277"/>
    </source>
</evidence>
<sequence length="191" mass="22152">MIVYQSTLEHIRSIIKAQTNLDIIDSISIKNSKISFINRLHLPIIRQIMQDYAINLNGLYLLKPIYLVNGSINIDTILTDQSINRPNTIIDKHGIDYTIWLESEASWHEFYNQFNPTLDAINMSISFADGDNFSFSIETFDFFDLQLTKSAELDLFETPDILIQSLDRPTIERMVAHLIEHNQLDDRFLTT</sequence>
<comment type="caution">
    <text evidence="1">The sequence shown here is derived from an EMBL/GenBank/DDBJ whole genome shotgun (WGS) entry which is preliminary data.</text>
</comment>
<dbReference type="EMBL" id="LGKP01000013">
    <property type="protein sequence ID" value="KPL90095.1"/>
    <property type="molecule type" value="Genomic_DNA"/>
</dbReference>
<reference evidence="1 2" key="1">
    <citation type="submission" date="2015-07" db="EMBL/GenBank/DDBJ databases">
        <title>Whole genome sequence of Herpetosiphon geysericola DSM 7119.</title>
        <authorList>
            <person name="Hemp J."/>
            <person name="Ward L.M."/>
            <person name="Pace L.A."/>
            <person name="Fischer W.W."/>
        </authorList>
    </citation>
    <scope>NUCLEOTIDE SEQUENCE [LARGE SCALE GENOMIC DNA]</scope>
    <source>
        <strain evidence="1 2">DSM 7119</strain>
    </source>
</reference>
<accession>A0A0P6YXX6</accession>
<evidence type="ECO:0000313" key="1">
    <source>
        <dbReference type="EMBL" id="KPL90095.1"/>
    </source>
</evidence>
<dbReference type="AlphaFoldDB" id="A0A0P6YXX6"/>
<organism evidence="1 2">
    <name type="scientific">Herpetosiphon geysericola</name>
    <dbReference type="NCBI Taxonomy" id="70996"/>
    <lineage>
        <taxon>Bacteria</taxon>
        <taxon>Bacillati</taxon>
        <taxon>Chloroflexota</taxon>
        <taxon>Chloroflexia</taxon>
        <taxon>Herpetosiphonales</taxon>
        <taxon>Herpetosiphonaceae</taxon>
        <taxon>Herpetosiphon</taxon>
    </lineage>
</organism>
<name>A0A0P6YXX6_9CHLR</name>
<proteinExistence type="predicted"/>
<dbReference type="OrthoDB" id="9827023at2"/>
<gene>
    <name evidence="1" type="ORF">SE18_07705</name>
</gene>